<organism evidence="2 3">
    <name type="scientific">Agromyces humatus</name>
    <dbReference type="NCBI Taxonomy" id="279573"/>
    <lineage>
        <taxon>Bacteria</taxon>
        <taxon>Bacillati</taxon>
        <taxon>Actinomycetota</taxon>
        <taxon>Actinomycetes</taxon>
        <taxon>Micrococcales</taxon>
        <taxon>Microbacteriaceae</taxon>
        <taxon>Agromyces</taxon>
    </lineage>
</organism>
<gene>
    <name evidence="2" type="ORF">GCM10009747_18290</name>
</gene>
<keyword evidence="3" id="KW-1185">Reference proteome</keyword>
<dbReference type="Proteomes" id="UP001500506">
    <property type="component" value="Unassembled WGS sequence"/>
</dbReference>
<comment type="caution">
    <text evidence="2">The sequence shown here is derived from an EMBL/GenBank/DDBJ whole genome shotgun (WGS) entry which is preliminary data.</text>
</comment>
<accession>A0ABP4WS48</accession>
<evidence type="ECO:0008006" key="4">
    <source>
        <dbReference type="Google" id="ProtNLM"/>
    </source>
</evidence>
<dbReference type="EMBL" id="BAAANH010000003">
    <property type="protein sequence ID" value="GAA1759593.1"/>
    <property type="molecule type" value="Genomic_DNA"/>
</dbReference>
<sequence length="56" mass="5369">MAIGAAAAAGDGAADVAAQVVGTQGAFVLGGFLGLVAVVFAPFVGRLREVSTAPPR</sequence>
<dbReference type="RefSeq" id="WP_232499996.1">
    <property type="nucleotide sequence ID" value="NZ_BAAANH010000003.1"/>
</dbReference>
<keyword evidence="1" id="KW-0812">Transmembrane</keyword>
<evidence type="ECO:0000256" key="1">
    <source>
        <dbReference type="SAM" id="Phobius"/>
    </source>
</evidence>
<protein>
    <recommendedName>
        <fullName evidence="4">MFS transporter</fullName>
    </recommendedName>
</protein>
<evidence type="ECO:0000313" key="2">
    <source>
        <dbReference type="EMBL" id="GAA1759593.1"/>
    </source>
</evidence>
<reference evidence="3" key="1">
    <citation type="journal article" date="2019" name="Int. J. Syst. Evol. Microbiol.">
        <title>The Global Catalogue of Microorganisms (GCM) 10K type strain sequencing project: providing services to taxonomists for standard genome sequencing and annotation.</title>
        <authorList>
            <consortium name="The Broad Institute Genomics Platform"/>
            <consortium name="The Broad Institute Genome Sequencing Center for Infectious Disease"/>
            <person name="Wu L."/>
            <person name="Ma J."/>
        </authorList>
    </citation>
    <scope>NUCLEOTIDE SEQUENCE [LARGE SCALE GENOMIC DNA]</scope>
    <source>
        <strain evidence="3">JCM 14319</strain>
    </source>
</reference>
<evidence type="ECO:0000313" key="3">
    <source>
        <dbReference type="Proteomes" id="UP001500506"/>
    </source>
</evidence>
<proteinExistence type="predicted"/>
<name>A0ABP4WS48_9MICO</name>
<keyword evidence="1" id="KW-1133">Transmembrane helix</keyword>
<keyword evidence="1" id="KW-0472">Membrane</keyword>
<feature type="transmembrane region" description="Helical" evidence="1">
    <location>
        <begin position="28"/>
        <end position="47"/>
    </location>
</feature>